<feature type="region of interest" description="Disordered" evidence="1">
    <location>
        <begin position="1"/>
        <end position="65"/>
    </location>
</feature>
<feature type="compositionally biased region" description="Low complexity" evidence="1">
    <location>
        <begin position="13"/>
        <end position="31"/>
    </location>
</feature>
<comment type="caution">
    <text evidence="2">The sequence shown here is derived from an EMBL/GenBank/DDBJ whole genome shotgun (WGS) entry which is preliminary data.</text>
</comment>
<sequence>MNFDVPYEDMVRGARSGSNSGRRMSSGRASGHFTVPPPLAAGSDQFTPPPPTVAGSGQFMPPPPTVVGASTVPEAEDVVSLQEGGGRFCDGTLREVWINGKLTLIYT</sequence>
<protein>
    <submittedName>
        <fullName evidence="2">Uncharacterized protein</fullName>
    </submittedName>
</protein>
<accession>A0A843VVN6</accession>
<evidence type="ECO:0000313" key="3">
    <source>
        <dbReference type="Proteomes" id="UP000652761"/>
    </source>
</evidence>
<proteinExistence type="predicted"/>
<dbReference type="EMBL" id="NMUH01001771">
    <property type="protein sequence ID" value="MQL95239.1"/>
    <property type="molecule type" value="Genomic_DNA"/>
</dbReference>
<evidence type="ECO:0000256" key="1">
    <source>
        <dbReference type="SAM" id="MobiDB-lite"/>
    </source>
</evidence>
<gene>
    <name evidence="2" type="ORF">Taro_027907</name>
</gene>
<evidence type="ECO:0000313" key="2">
    <source>
        <dbReference type="EMBL" id="MQL95239.1"/>
    </source>
</evidence>
<keyword evidence="3" id="KW-1185">Reference proteome</keyword>
<dbReference type="Proteomes" id="UP000652761">
    <property type="component" value="Unassembled WGS sequence"/>
</dbReference>
<reference evidence="2" key="1">
    <citation type="submission" date="2017-07" db="EMBL/GenBank/DDBJ databases">
        <title>Taro Niue Genome Assembly and Annotation.</title>
        <authorList>
            <person name="Atibalentja N."/>
            <person name="Keating K."/>
            <person name="Fields C.J."/>
        </authorList>
    </citation>
    <scope>NUCLEOTIDE SEQUENCE</scope>
    <source>
        <strain evidence="2">Niue_2</strain>
        <tissue evidence="2">Leaf</tissue>
    </source>
</reference>
<name>A0A843VVN6_COLES</name>
<dbReference type="AlphaFoldDB" id="A0A843VVN6"/>
<organism evidence="2 3">
    <name type="scientific">Colocasia esculenta</name>
    <name type="common">Wild taro</name>
    <name type="synonym">Arum esculentum</name>
    <dbReference type="NCBI Taxonomy" id="4460"/>
    <lineage>
        <taxon>Eukaryota</taxon>
        <taxon>Viridiplantae</taxon>
        <taxon>Streptophyta</taxon>
        <taxon>Embryophyta</taxon>
        <taxon>Tracheophyta</taxon>
        <taxon>Spermatophyta</taxon>
        <taxon>Magnoliopsida</taxon>
        <taxon>Liliopsida</taxon>
        <taxon>Araceae</taxon>
        <taxon>Aroideae</taxon>
        <taxon>Colocasieae</taxon>
        <taxon>Colocasia</taxon>
    </lineage>
</organism>